<evidence type="ECO:0000256" key="5">
    <source>
        <dbReference type="ARBA" id="ARBA00022490"/>
    </source>
</evidence>
<evidence type="ECO:0000256" key="1">
    <source>
        <dbReference type="ARBA" id="ARBA00004408"/>
    </source>
</evidence>
<keyword evidence="6" id="KW-0690">Ribosome biogenesis</keyword>
<evidence type="ECO:0000256" key="3">
    <source>
        <dbReference type="ARBA" id="ARBA00004604"/>
    </source>
</evidence>
<dbReference type="OrthoDB" id="5539371at2759"/>
<dbReference type="InterPro" id="IPR010414">
    <property type="entry name" value="FRG1"/>
</dbReference>
<gene>
    <name evidence="13" type="primary">LOC117645814</name>
</gene>
<keyword evidence="12" id="KW-1185">Reference proteome</keyword>
<protein>
    <recommendedName>
        <fullName evidence="10">Protein FRG1 homolog</fullName>
    </recommendedName>
</protein>
<dbReference type="PANTHER" id="PTHR12928:SF0">
    <property type="entry name" value="FSHD REGION GENE 1"/>
    <property type="match status" value="1"/>
</dbReference>
<dbReference type="FunCoup" id="A0A6P8YY10">
    <property type="interactions" value="1595"/>
</dbReference>
<dbReference type="GO" id="GO:0015030">
    <property type="term" value="C:Cajal body"/>
    <property type="evidence" value="ECO:0007669"/>
    <property type="project" value="UniProtKB-SubCell"/>
</dbReference>
<dbReference type="GO" id="GO:0005730">
    <property type="term" value="C:nucleolus"/>
    <property type="evidence" value="ECO:0007669"/>
    <property type="project" value="UniProtKB-SubCell"/>
</dbReference>
<reference evidence="13" key="1">
    <citation type="submission" date="2025-08" db="UniProtKB">
        <authorList>
            <consortium name="RefSeq"/>
        </authorList>
    </citation>
    <scope>IDENTIFICATION</scope>
    <source>
        <tissue evidence="13">Total insect</tissue>
    </source>
</reference>
<dbReference type="GeneID" id="117645814"/>
<dbReference type="CTD" id="2483"/>
<evidence type="ECO:0000256" key="4">
    <source>
        <dbReference type="ARBA" id="ARBA00010878"/>
    </source>
</evidence>
<dbReference type="InterPro" id="IPR008999">
    <property type="entry name" value="Actin-crosslinking"/>
</dbReference>
<accession>A0A6P8YY10</accession>
<evidence type="ECO:0000256" key="7">
    <source>
        <dbReference type="ARBA" id="ARBA00022541"/>
    </source>
</evidence>
<dbReference type="Pfam" id="PF06229">
    <property type="entry name" value="FRG1"/>
    <property type="match status" value="1"/>
</dbReference>
<evidence type="ECO:0000256" key="2">
    <source>
        <dbReference type="ARBA" id="ARBA00004496"/>
    </source>
</evidence>
<comment type="similarity">
    <text evidence="4">Belongs to the FRG1 family.</text>
</comment>
<feature type="region of interest" description="Disordered" evidence="11">
    <location>
        <begin position="15"/>
        <end position="34"/>
    </location>
</feature>
<dbReference type="GO" id="GO:0055120">
    <property type="term" value="C:striated muscle dense body"/>
    <property type="evidence" value="ECO:0007669"/>
    <property type="project" value="TreeGrafter"/>
</dbReference>
<dbReference type="AlphaFoldDB" id="A0A6P8YY10"/>
<dbReference type="GO" id="GO:0051015">
    <property type="term" value="F:actin filament binding"/>
    <property type="evidence" value="ECO:0007669"/>
    <property type="project" value="TreeGrafter"/>
</dbReference>
<dbReference type="PANTHER" id="PTHR12928">
    <property type="entry name" value="FRG1 PROTEIN"/>
    <property type="match status" value="1"/>
</dbReference>
<dbReference type="FunFam" id="2.80.10.50:FF:000061">
    <property type="entry name" value="Protein FRG1"/>
    <property type="match status" value="1"/>
</dbReference>
<dbReference type="Gene3D" id="2.80.10.50">
    <property type="match status" value="1"/>
</dbReference>
<evidence type="ECO:0000256" key="8">
    <source>
        <dbReference type="ARBA" id="ARBA00022552"/>
    </source>
</evidence>
<evidence type="ECO:0000313" key="12">
    <source>
        <dbReference type="Proteomes" id="UP000515158"/>
    </source>
</evidence>
<dbReference type="Proteomes" id="UP000515158">
    <property type="component" value="Unplaced"/>
</dbReference>
<evidence type="ECO:0000256" key="6">
    <source>
        <dbReference type="ARBA" id="ARBA00022517"/>
    </source>
</evidence>
<organism evidence="13">
    <name type="scientific">Thrips palmi</name>
    <name type="common">Melon thrips</name>
    <dbReference type="NCBI Taxonomy" id="161013"/>
    <lineage>
        <taxon>Eukaryota</taxon>
        <taxon>Metazoa</taxon>
        <taxon>Ecdysozoa</taxon>
        <taxon>Arthropoda</taxon>
        <taxon>Hexapoda</taxon>
        <taxon>Insecta</taxon>
        <taxon>Pterygota</taxon>
        <taxon>Neoptera</taxon>
        <taxon>Paraneoptera</taxon>
        <taxon>Thysanoptera</taxon>
        <taxon>Terebrantia</taxon>
        <taxon>Thripoidea</taxon>
        <taxon>Thripidae</taxon>
        <taxon>Thrips</taxon>
    </lineage>
</organism>
<dbReference type="GO" id="GO:0006364">
    <property type="term" value="P:rRNA processing"/>
    <property type="evidence" value="ECO:0007669"/>
    <property type="project" value="UniProtKB-KW"/>
</dbReference>
<dbReference type="GO" id="GO:0071013">
    <property type="term" value="C:catalytic step 2 spliceosome"/>
    <property type="evidence" value="ECO:0007669"/>
    <property type="project" value="TreeGrafter"/>
</dbReference>
<evidence type="ECO:0000313" key="13">
    <source>
        <dbReference type="RefSeq" id="XP_034242151.1"/>
    </source>
</evidence>
<name>A0A6P8YY10_THRPL</name>
<keyword evidence="7" id="KW-0517">Myogenesis</keyword>
<dbReference type="GO" id="GO:0007517">
    <property type="term" value="P:muscle organ development"/>
    <property type="evidence" value="ECO:0007669"/>
    <property type="project" value="UniProtKB-KW"/>
</dbReference>
<keyword evidence="5" id="KW-0963">Cytoplasm</keyword>
<dbReference type="RefSeq" id="XP_034242151.1">
    <property type="nucleotide sequence ID" value="XM_034386260.1"/>
</dbReference>
<keyword evidence="8" id="KW-0698">rRNA processing</keyword>
<keyword evidence="9" id="KW-0539">Nucleus</keyword>
<evidence type="ECO:0000256" key="11">
    <source>
        <dbReference type="SAM" id="MobiDB-lite"/>
    </source>
</evidence>
<evidence type="ECO:0000256" key="9">
    <source>
        <dbReference type="ARBA" id="ARBA00023242"/>
    </source>
</evidence>
<dbReference type="InParanoid" id="A0A6P8YY10"/>
<feature type="region of interest" description="Disordered" evidence="11">
    <location>
        <begin position="184"/>
        <end position="207"/>
    </location>
</feature>
<comment type="subcellular location">
    <subcellularLocation>
        <location evidence="2">Cytoplasm</location>
    </subcellularLocation>
    <subcellularLocation>
        <location evidence="1">Nucleus</location>
        <location evidence="1">Cajal body</location>
    </subcellularLocation>
    <subcellularLocation>
        <location evidence="3">Nucleus</location>
        <location evidence="3">Nucleolus</location>
    </subcellularLocation>
</comment>
<dbReference type="CDD" id="cd23338">
    <property type="entry name" value="beta-trefoil_FSCN_FRG1"/>
    <property type="match status" value="1"/>
</dbReference>
<dbReference type="SUPFAM" id="SSF50405">
    <property type="entry name" value="Actin-crosslinking proteins"/>
    <property type="match status" value="1"/>
</dbReference>
<evidence type="ECO:0000256" key="10">
    <source>
        <dbReference type="ARBA" id="ARBA00072064"/>
    </source>
</evidence>
<sequence>MADYGNVRTKKLVFKGEKSKSKKRKHKKDKAETQEIRDLVDEDAVQHGGWPHCKTVLQITGSIAIEFGNQTYIKALDNGLFTLGAPHDHGDGPAPEEILTAFPVNETKVAIKSGYGKYLRVDSDGAVTGRSDAVGPMEQWEPIFEDGKMALLSATGCFMAVDPENDDVVATSRKVGPNEILRVRSSAPQDNTGEEEGPSEEKGNIGDVEENYVRKFQKFQDKKLRMDTSDRTVLKKARVEGDLHEALLDRRSKMKSDRYCK</sequence>
<proteinExistence type="inferred from homology"/>
<dbReference type="KEGG" id="tpal:117645814"/>